<reference evidence="1" key="1">
    <citation type="submission" date="2014-11" db="EMBL/GenBank/DDBJ databases">
        <authorList>
            <person name="Amaro Gonzalez C."/>
        </authorList>
    </citation>
    <scope>NUCLEOTIDE SEQUENCE</scope>
</reference>
<proteinExistence type="predicted"/>
<accession>A0A0E9XE17</accession>
<reference evidence="1" key="2">
    <citation type="journal article" date="2015" name="Fish Shellfish Immunol.">
        <title>Early steps in the European eel (Anguilla anguilla)-Vibrio vulnificus interaction in the gills: Role of the RtxA13 toxin.</title>
        <authorList>
            <person name="Callol A."/>
            <person name="Pajuelo D."/>
            <person name="Ebbesson L."/>
            <person name="Teles M."/>
            <person name="MacKenzie S."/>
            <person name="Amaro C."/>
        </authorList>
    </citation>
    <scope>NUCLEOTIDE SEQUENCE</scope>
</reference>
<name>A0A0E9XE17_ANGAN</name>
<evidence type="ECO:0000313" key="1">
    <source>
        <dbReference type="EMBL" id="JAH99923.1"/>
    </source>
</evidence>
<sequence length="33" mass="3878">MLIPGGSVLQYDVKSLYRLYCEGSGRWKNRHFC</sequence>
<protein>
    <submittedName>
        <fullName evidence="1">Uncharacterized protein</fullName>
    </submittedName>
</protein>
<dbReference type="EMBL" id="GBXM01008654">
    <property type="protein sequence ID" value="JAH99923.1"/>
    <property type="molecule type" value="Transcribed_RNA"/>
</dbReference>
<dbReference type="AlphaFoldDB" id="A0A0E9XE17"/>
<organism evidence="1">
    <name type="scientific">Anguilla anguilla</name>
    <name type="common">European freshwater eel</name>
    <name type="synonym">Muraena anguilla</name>
    <dbReference type="NCBI Taxonomy" id="7936"/>
    <lineage>
        <taxon>Eukaryota</taxon>
        <taxon>Metazoa</taxon>
        <taxon>Chordata</taxon>
        <taxon>Craniata</taxon>
        <taxon>Vertebrata</taxon>
        <taxon>Euteleostomi</taxon>
        <taxon>Actinopterygii</taxon>
        <taxon>Neopterygii</taxon>
        <taxon>Teleostei</taxon>
        <taxon>Anguilliformes</taxon>
        <taxon>Anguillidae</taxon>
        <taxon>Anguilla</taxon>
    </lineage>
</organism>